<evidence type="ECO:0000313" key="1">
    <source>
        <dbReference type="EMBL" id="EMS77162.1"/>
    </source>
</evidence>
<dbReference type="AlphaFoldDB" id="S0FYY5"/>
<keyword evidence="2" id="KW-1185">Reference proteome</keyword>
<name>S0FYY5_9BACT</name>
<comment type="caution">
    <text evidence="1">The sequence shown here is derived from an EMBL/GenBank/DDBJ whole genome shotgun (WGS) entry which is preliminary data.</text>
</comment>
<organism evidence="1 2">
    <name type="scientific">Desulfotignum phosphitoxidans DSM 13687</name>
    <dbReference type="NCBI Taxonomy" id="1286635"/>
    <lineage>
        <taxon>Bacteria</taxon>
        <taxon>Pseudomonadati</taxon>
        <taxon>Thermodesulfobacteriota</taxon>
        <taxon>Desulfobacteria</taxon>
        <taxon>Desulfobacterales</taxon>
        <taxon>Desulfobacteraceae</taxon>
        <taxon>Desulfotignum</taxon>
    </lineage>
</organism>
<sequence>MGDVGSGSGEGGVVRRAAHWDGGLAAGDRVAQGMHASSTTRIPRLALRRIFGYVKEDMDCIF</sequence>
<accession>S0FYY5</accession>
<dbReference type="Proteomes" id="UP000014216">
    <property type="component" value="Unassembled WGS sequence"/>
</dbReference>
<gene>
    <name evidence="1" type="ORF">Dpo_25c00010</name>
</gene>
<dbReference type="EMBL" id="APJX01000024">
    <property type="protein sequence ID" value="EMS77162.1"/>
    <property type="molecule type" value="Genomic_DNA"/>
</dbReference>
<proteinExistence type="predicted"/>
<evidence type="ECO:0000313" key="2">
    <source>
        <dbReference type="Proteomes" id="UP000014216"/>
    </source>
</evidence>
<reference evidence="1 2" key="1">
    <citation type="journal article" date="2013" name="Genome Announc.">
        <title>Draft Genome Sequence of Desulfotignum phosphitoxidans DSM 13687 Strain FiPS-3.</title>
        <authorList>
            <person name="Poehlein A."/>
            <person name="Daniel R."/>
            <person name="Simeonova D.D."/>
        </authorList>
    </citation>
    <scope>NUCLEOTIDE SEQUENCE [LARGE SCALE GENOMIC DNA]</scope>
    <source>
        <strain evidence="1 2">DSM 13687</strain>
    </source>
</reference>
<protein>
    <submittedName>
        <fullName evidence="1">Uncharacterized protein</fullName>
    </submittedName>
</protein>